<proteinExistence type="predicted"/>
<dbReference type="GO" id="GO:0016874">
    <property type="term" value="F:ligase activity"/>
    <property type="evidence" value="ECO:0007669"/>
    <property type="project" value="UniProtKB-KW"/>
</dbReference>
<sequence length="285" mass="30160">MRVERLPSAVDGPVAHLPRGTAPYGSLTGGLLDRLRRFGDFGSVADHQGERMSGAEFAAVVQYAAAGLSRRGLHPNDVVAVLAPVSTARLVSVYTAMAVGCVALPLELSSDVDTLIRVLVDTDARMILTTGALAPLAVELADRSRVRQVVSFGEAPATTPFTELLRPAPRCGGYDPAHCLFDSGLMDYTAVSGAPPRTVRRPHRELVAHFRRLDAALRLSRDDTVVLESGMTEFDRCVLASVALWHGASVLSPADESTAVTGAALRAVRAAVRGAPPSRIGFRSA</sequence>
<reference evidence="2 3" key="1">
    <citation type="submission" date="2020-04" db="EMBL/GenBank/DDBJ databases">
        <title>Thermobifida alba genome sequencing and assembly.</title>
        <authorList>
            <person name="Luzics S."/>
            <person name="Horvath B."/>
            <person name="Nagy I."/>
            <person name="Toth A."/>
            <person name="Nagy I."/>
            <person name="Kukolya J."/>
        </authorList>
    </citation>
    <scope>NUCLEOTIDE SEQUENCE [LARGE SCALE GENOMIC DNA]</scope>
    <source>
        <strain evidence="2 3">DSM 43795</strain>
    </source>
</reference>
<name>A0ABY4KX52_THEAE</name>
<gene>
    <name evidence="2" type="ORF">FOF52_00315</name>
</gene>
<evidence type="ECO:0000313" key="2">
    <source>
        <dbReference type="EMBL" id="UPT19600.1"/>
    </source>
</evidence>
<dbReference type="InterPro" id="IPR042099">
    <property type="entry name" value="ANL_N_sf"/>
</dbReference>
<dbReference type="EMBL" id="CP051627">
    <property type="protein sequence ID" value="UPT19600.1"/>
    <property type="molecule type" value="Genomic_DNA"/>
</dbReference>
<dbReference type="RefSeq" id="WP_248591822.1">
    <property type="nucleotide sequence ID" value="NZ_BAABEB010000001.1"/>
</dbReference>
<evidence type="ECO:0000313" key="3">
    <source>
        <dbReference type="Proteomes" id="UP000832041"/>
    </source>
</evidence>
<evidence type="ECO:0000259" key="1">
    <source>
        <dbReference type="Pfam" id="PF00501"/>
    </source>
</evidence>
<dbReference type="InterPro" id="IPR000873">
    <property type="entry name" value="AMP-dep_synth/lig_dom"/>
</dbReference>
<keyword evidence="2" id="KW-0436">Ligase</keyword>
<accession>A0ABY4KX52</accession>
<keyword evidence="3" id="KW-1185">Reference proteome</keyword>
<protein>
    <submittedName>
        <fullName evidence="2">Acyl--CoA ligase</fullName>
    </submittedName>
</protein>
<feature type="domain" description="AMP-dependent synthetase/ligase" evidence="1">
    <location>
        <begin position="36"/>
        <end position="252"/>
    </location>
</feature>
<dbReference type="SUPFAM" id="SSF56801">
    <property type="entry name" value="Acetyl-CoA synthetase-like"/>
    <property type="match status" value="1"/>
</dbReference>
<dbReference type="Pfam" id="PF00501">
    <property type="entry name" value="AMP-binding"/>
    <property type="match status" value="1"/>
</dbReference>
<organism evidence="2 3">
    <name type="scientific">Thermobifida alba</name>
    <name type="common">Thermomonospora alba</name>
    <dbReference type="NCBI Taxonomy" id="53522"/>
    <lineage>
        <taxon>Bacteria</taxon>
        <taxon>Bacillati</taxon>
        <taxon>Actinomycetota</taxon>
        <taxon>Actinomycetes</taxon>
        <taxon>Streptosporangiales</taxon>
        <taxon>Nocardiopsidaceae</taxon>
        <taxon>Thermobifida</taxon>
    </lineage>
</organism>
<dbReference type="Proteomes" id="UP000832041">
    <property type="component" value="Chromosome"/>
</dbReference>
<dbReference type="Gene3D" id="3.40.50.12780">
    <property type="entry name" value="N-terminal domain of ligase-like"/>
    <property type="match status" value="1"/>
</dbReference>